<keyword evidence="2" id="KW-1185">Reference proteome</keyword>
<reference evidence="1 2" key="1">
    <citation type="submission" date="2020-08" db="EMBL/GenBank/DDBJ databases">
        <title>The genome sequence of type strain Novosphingobium piscinae KCTC 42194.</title>
        <authorList>
            <person name="Liu Y."/>
        </authorList>
    </citation>
    <scope>NUCLEOTIDE SEQUENCE [LARGE SCALE GENOMIC DNA]</scope>
    <source>
        <strain evidence="1 2">KCTC 42194</strain>
    </source>
</reference>
<dbReference type="Gene3D" id="3.40.91.10">
    <property type="match status" value="1"/>
</dbReference>
<dbReference type="EMBL" id="JACLAX010000002">
    <property type="protein sequence ID" value="MBC2668224.1"/>
    <property type="molecule type" value="Genomic_DNA"/>
</dbReference>
<sequence>MDCAFGSFVPGSDSDPDPGRAFKDYRQQAYRNTREAGALLWPGAFRLSEQQLAKVDGDVYEMMEAAALWNAAATWNKFMDTGLWDSSVFRKPDGAVPTPTRKVAIVKMARGADTTKLLSPAARAEYFAFETALQKRGLELKLSTPDILGLRIPDPMPAGFEIFMSPLPDLTLASQEQLETAWRGIQGSLEGRHFLFAIAVKTSTRSDRLYQALFEANVLKYILGYVLRGPAIRFHAHLETFANADVVGRYKAASMTSLLAGGVPSKAVDQLYLALNPRDTAQMILDELPTYPL</sequence>
<evidence type="ECO:0000313" key="2">
    <source>
        <dbReference type="Proteomes" id="UP000551327"/>
    </source>
</evidence>
<keyword evidence="1" id="KW-0255">Endonuclease</keyword>
<protein>
    <submittedName>
        <fullName evidence="1">Cfr10I/Bse634I family restriction endonuclease</fullName>
    </submittedName>
</protein>
<keyword evidence="1" id="KW-0378">Hydrolase</keyword>
<comment type="caution">
    <text evidence="1">The sequence shown here is derived from an EMBL/GenBank/DDBJ whole genome shotgun (WGS) entry which is preliminary data.</text>
</comment>
<gene>
    <name evidence="1" type="ORF">H7F53_03590</name>
</gene>
<dbReference type="InterPro" id="IPR012415">
    <property type="entry name" value="Restrct_endonuc_II_Cfr10I"/>
</dbReference>
<dbReference type="Proteomes" id="UP000551327">
    <property type="component" value="Unassembled WGS sequence"/>
</dbReference>
<organism evidence="1 2">
    <name type="scientific">Novosphingobium piscinae</name>
    <dbReference type="NCBI Taxonomy" id="1507448"/>
    <lineage>
        <taxon>Bacteria</taxon>
        <taxon>Pseudomonadati</taxon>
        <taxon>Pseudomonadota</taxon>
        <taxon>Alphaproteobacteria</taxon>
        <taxon>Sphingomonadales</taxon>
        <taxon>Sphingomonadaceae</taxon>
        <taxon>Novosphingobium</taxon>
    </lineage>
</organism>
<name>A0A7X1FWE7_9SPHN</name>
<dbReference type="SUPFAM" id="SSF52980">
    <property type="entry name" value="Restriction endonuclease-like"/>
    <property type="match status" value="1"/>
</dbReference>
<dbReference type="GO" id="GO:0004519">
    <property type="term" value="F:endonuclease activity"/>
    <property type="evidence" value="ECO:0007669"/>
    <property type="project" value="UniProtKB-KW"/>
</dbReference>
<keyword evidence="1" id="KW-0540">Nuclease</keyword>
<dbReference type="Pfam" id="PF07832">
    <property type="entry name" value="Bse634I"/>
    <property type="match status" value="1"/>
</dbReference>
<dbReference type="InterPro" id="IPR011335">
    <property type="entry name" value="Restrct_endonuc-II-like"/>
</dbReference>
<proteinExistence type="predicted"/>
<accession>A0A7X1FWE7</accession>
<evidence type="ECO:0000313" key="1">
    <source>
        <dbReference type="EMBL" id="MBC2668224.1"/>
    </source>
</evidence>
<dbReference type="AlphaFoldDB" id="A0A7X1FWE7"/>